<keyword evidence="3" id="KW-0378">Hydrolase</keyword>
<dbReference type="InterPro" id="IPR022441">
    <property type="entry name" value="Para_beta_helix_rpt-2"/>
</dbReference>
<gene>
    <name evidence="3" type="ORF">BN8_06375</name>
</gene>
<sequence>MNIFQKNIIFSTVTMLCILFCCIQTYSQTTYYVASSGNDLNNGTTNTTPFRTLAKVNTLNLKPGDKIFLRRGDTFRGTLSINQSGIPNNPIIVDAYGSGSKPVIAGSVPVINWTNIGNNKWQAICSECGSIVTGVYINSISQPLGRYPNETDSNRGYLTVQSHVGKTQFTSQQSLTTNWVGGEVVIRPADWILDRATINQQNGNTIYISNNSSYNIADGYGFFIQNHPNTLDKNGEWFYDKNTKKITLYTNTDPNNTQITATVYDKGIEINKGGQSLSNISIYNIHITQSLFVGLNPFNISSLIVSNCDITNSGLDGINITGTGSDIVIEKNQIVNTNNNAFQISEYSNFKFINNTIKRNGIEPGRGNSGDAQYIGFRATTINNTIIEGNTLDSIGYIALNFPFVNATVRRNIISNFCLTKSDGGGLYIVGAGSPNNTVGNIILQENIISHGVGAPEGTASRFRGANGIYLDACTRDITVENNTVFKCFGLGIYLLDAQRITVRGNTSFDNEVQFAIDDNGTCSSNNNNTQNNVFVAKLKTQLTARYQGYSTNLSNFGSFNDNYYARPLDDILKLQLSYPSPAGFSNIQPLTEWQSRYGKDLNSKNSPVTYKGYVVNATSNNEQIPEGSFNDNTGNFFVFSDYNNGQGTYDNSNKINGGSLKLSFSALTNAPGASLNAARSVSVERDKDYLIQFEAVSDSPNRVVEIFLQTSSPPFVRIVNTTPGVLIGTNKQKYELILRATSSQTNAYLVFHAYENNQPLWLDNISFKQVDITESNPDNLIKLVYNPSYESKTVSLDATYKDVRNQLYRGEVTLAPFTSVVLLRNTTPDLTPIITLPAANFSPSGIDTSKNLTIRIYEGAGQNTSSGNVVIAVTAPAGYSLSYNSTLTSIDVSGGGTVAIDNTKWVVTSNVTNGSQIVLNIKPGQFIPANGSSFLGFTLTRIGANSGSVSSVTTNIFDDPSQSYDGNSQNNIFVRVINAL</sequence>
<accession>I2GSV3</accession>
<evidence type="ECO:0000259" key="2">
    <source>
        <dbReference type="Pfam" id="PF13229"/>
    </source>
</evidence>
<dbReference type="InterPro" id="IPR006626">
    <property type="entry name" value="PbH1"/>
</dbReference>
<dbReference type="Gene3D" id="2.160.20.10">
    <property type="entry name" value="Single-stranded right-handed beta-helix, Pectin lyase-like"/>
    <property type="match status" value="2"/>
</dbReference>
<dbReference type="OrthoDB" id="976933at2"/>
<dbReference type="InterPro" id="IPR039448">
    <property type="entry name" value="Beta_helix"/>
</dbReference>
<keyword evidence="1" id="KW-0732">Signal</keyword>
<evidence type="ECO:0000313" key="4">
    <source>
        <dbReference type="Proteomes" id="UP000009309"/>
    </source>
</evidence>
<keyword evidence="4" id="KW-1185">Reference proteome</keyword>
<dbReference type="eggNOG" id="COG4625">
    <property type="taxonomic scope" value="Bacteria"/>
</dbReference>
<dbReference type="InterPro" id="IPR008979">
    <property type="entry name" value="Galactose-bd-like_sf"/>
</dbReference>
<dbReference type="AlphaFoldDB" id="I2GSV3"/>
<dbReference type="PANTHER" id="PTHR36453">
    <property type="entry name" value="SECRETED PROTEIN-RELATED"/>
    <property type="match status" value="1"/>
</dbReference>
<dbReference type="InterPro" id="IPR011050">
    <property type="entry name" value="Pectin_lyase_fold/virulence"/>
</dbReference>
<name>I2GSV3_9BACT</name>
<dbReference type="STRING" id="1185876.BN8_06375"/>
<protein>
    <submittedName>
        <fullName evidence="3">Glycosyl hydrolase family 98 putative carbohydrate binding module</fullName>
    </submittedName>
</protein>
<dbReference type="SUPFAM" id="SSF51126">
    <property type="entry name" value="Pectin lyase-like"/>
    <property type="match status" value="2"/>
</dbReference>
<dbReference type="Proteomes" id="UP000009309">
    <property type="component" value="Unassembled WGS sequence"/>
</dbReference>
<dbReference type="GO" id="GO:0016787">
    <property type="term" value="F:hydrolase activity"/>
    <property type="evidence" value="ECO:0007669"/>
    <property type="project" value="UniProtKB-KW"/>
</dbReference>
<dbReference type="SMART" id="SM00710">
    <property type="entry name" value="PbH1"/>
    <property type="match status" value="10"/>
</dbReference>
<dbReference type="NCBIfam" id="TIGR03804">
    <property type="entry name" value="para_beta_helix"/>
    <property type="match status" value="1"/>
</dbReference>
<dbReference type="InterPro" id="IPR012334">
    <property type="entry name" value="Pectin_lyas_fold"/>
</dbReference>
<comment type="caution">
    <text evidence="3">The sequence shown here is derived from an EMBL/GenBank/DDBJ whole genome shotgun (WGS) entry which is preliminary data.</text>
</comment>
<dbReference type="EMBL" id="CAIT01000010">
    <property type="protein sequence ID" value="CCH56982.1"/>
    <property type="molecule type" value="Genomic_DNA"/>
</dbReference>
<feature type="chain" id="PRO_5003660169" evidence="1">
    <location>
        <begin position="28"/>
        <end position="981"/>
    </location>
</feature>
<feature type="signal peptide" evidence="1">
    <location>
        <begin position="1"/>
        <end position="27"/>
    </location>
</feature>
<feature type="domain" description="Right handed beta helix" evidence="2">
    <location>
        <begin position="381"/>
        <end position="535"/>
    </location>
</feature>
<evidence type="ECO:0000256" key="1">
    <source>
        <dbReference type="SAM" id="SignalP"/>
    </source>
</evidence>
<dbReference type="Pfam" id="PF13229">
    <property type="entry name" value="Beta_helix"/>
    <property type="match status" value="1"/>
</dbReference>
<proteinExistence type="predicted"/>
<reference evidence="3 4" key="1">
    <citation type="journal article" date="2012" name="J. Bacteriol.">
        <title>Genome Sequence of the Filamentous Bacterium Fibrisoma limi BUZ 3T.</title>
        <authorList>
            <person name="Filippini M."/>
            <person name="Qi W."/>
            <person name="Jaenicke S."/>
            <person name="Goesmann A."/>
            <person name="Smits T.H."/>
            <person name="Bagheri H.C."/>
        </authorList>
    </citation>
    <scope>NUCLEOTIDE SEQUENCE [LARGE SCALE GENOMIC DNA]</scope>
    <source>
        <strain evidence="4">BUZ 3T</strain>
    </source>
</reference>
<dbReference type="SUPFAM" id="SSF49785">
    <property type="entry name" value="Galactose-binding domain-like"/>
    <property type="match status" value="1"/>
</dbReference>
<dbReference type="PANTHER" id="PTHR36453:SF1">
    <property type="entry name" value="RIGHT HANDED BETA HELIX DOMAIN-CONTAINING PROTEIN"/>
    <property type="match status" value="1"/>
</dbReference>
<organism evidence="3 4">
    <name type="scientific">Fibrisoma limi BUZ 3</name>
    <dbReference type="NCBI Taxonomy" id="1185876"/>
    <lineage>
        <taxon>Bacteria</taxon>
        <taxon>Pseudomonadati</taxon>
        <taxon>Bacteroidota</taxon>
        <taxon>Cytophagia</taxon>
        <taxon>Cytophagales</taxon>
        <taxon>Spirosomataceae</taxon>
        <taxon>Fibrisoma</taxon>
    </lineage>
</organism>
<dbReference type="RefSeq" id="WP_009285543.1">
    <property type="nucleotide sequence ID" value="NZ_CAIT01000010.1"/>
</dbReference>
<evidence type="ECO:0000313" key="3">
    <source>
        <dbReference type="EMBL" id="CCH56982.1"/>
    </source>
</evidence>